<reference evidence="1" key="1">
    <citation type="submission" date="2021-12" db="EMBL/GenBank/DDBJ databases">
        <authorList>
            <person name="Rodrigo-Torres L."/>
            <person name="Arahal R. D."/>
            <person name="Lucena T."/>
        </authorList>
    </citation>
    <scope>NUCLEOTIDE SEQUENCE</scope>
    <source>
        <strain evidence="1">CECT 8419</strain>
    </source>
</reference>
<comment type="caution">
    <text evidence="1">The sequence shown here is derived from an EMBL/GenBank/DDBJ whole genome shotgun (WGS) entry which is preliminary data.</text>
</comment>
<evidence type="ECO:0000313" key="1">
    <source>
        <dbReference type="EMBL" id="CAH0999338.1"/>
    </source>
</evidence>
<organism evidence="1 2">
    <name type="scientific">Neolewinella maritima</name>
    <dbReference type="NCBI Taxonomy" id="1383882"/>
    <lineage>
        <taxon>Bacteria</taxon>
        <taxon>Pseudomonadati</taxon>
        <taxon>Bacteroidota</taxon>
        <taxon>Saprospiria</taxon>
        <taxon>Saprospirales</taxon>
        <taxon>Lewinellaceae</taxon>
        <taxon>Neolewinella</taxon>
    </lineage>
</organism>
<accession>A0ABM9AYG1</accession>
<keyword evidence="2" id="KW-1185">Reference proteome</keyword>
<evidence type="ECO:0000313" key="2">
    <source>
        <dbReference type="Proteomes" id="UP000837803"/>
    </source>
</evidence>
<dbReference type="EMBL" id="CAKLPZ010000001">
    <property type="protein sequence ID" value="CAH0999338.1"/>
    <property type="molecule type" value="Genomic_DNA"/>
</dbReference>
<evidence type="ECO:0008006" key="3">
    <source>
        <dbReference type="Google" id="ProtNLM"/>
    </source>
</evidence>
<dbReference type="RefSeq" id="WP_238749526.1">
    <property type="nucleotide sequence ID" value="NZ_CAKLPZ010000001.1"/>
</dbReference>
<name>A0ABM9AYG1_9BACT</name>
<proteinExistence type="predicted"/>
<gene>
    <name evidence="1" type="ORF">LEM8419_00636</name>
</gene>
<dbReference type="Proteomes" id="UP000837803">
    <property type="component" value="Unassembled WGS sequence"/>
</dbReference>
<protein>
    <recommendedName>
        <fullName evidence="3">3-oxoacyl-ACP synthase</fullName>
    </recommendedName>
</protein>
<sequence>MMDSHEVKAALYQACTEHIERTIRTITQNLTSIDASRSSETKSSAGDKFETGRAMLHLEEQNNQRQLSEILQVKHALGKIDPAHSSPRIQTGSLIITDRGTYYLAVGLGKVTLAGSRYYCISPQSPIGGLLLHKTVGDEVHFNGKPIKIQGVR</sequence>